<feature type="transmembrane region" description="Helical" evidence="2">
    <location>
        <begin position="198"/>
        <end position="220"/>
    </location>
</feature>
<keyword evidence="2" id="KW-0812">Transmembrane</keyword>
<protein>
    <submittedName>
        <fullName evidence="3">Uncharacterized protein</fullName>
    </submittedName>
</protein>
<evidence type="ECO:0000256" key="1">
    <source>
        <dbReference type="SAM" id="MobiDB-lite"/>
    </source>
</evidence>
<evidence type="ECO:0000313" key="3">
    <source>
        <dbReference type="EMBL" id="CAE0808161.1"/>
    </source>
</evidence>
<feature type="transmembrane region" description="Helical" evidence="2">
    <location>
        <begin position="167"/>
        <end position="186"/>
    </location>
</feature>
<proteinExistence type="predicted"/>
<feature type="transmembrane region" description="Helical" evidence="2">
    <location>
        <begin position="77"/>
        <end position="95"/>
    </location>
</feature>
<name>A0A7S4CVY2_9EUGL</name>
<keyword evidence="2" id="KW-1133">Transmembrane helix</keyword>
<feature type="compositionally biased region" description="Polar residues" evidence="1">
    <location>
        <begin position="336"/>
        <end position="345"/>
    </location>
</feature>
<reference evidence="3" key="1">
    <citation type="submission" date="2021-01" db="EMBL/GenBank/DDBJ databases">
        <authorList>
            <person name="Corre E."/>
            <person name="Pelletier E."/>
            <person name="Niang G."/>
            <person name="Scheremetjew M."/>
            <person name="Finn R."/>
            <person name="Kale V."/>
            <person name="Holt S."/>
            <person name="Cochrane G."/>
            <person name="Meng A."/>
            <person name="Brown T."/>
            <person name="Cohen L."/>
        </authorList>
    </citation>
    <scope>NUCLEOTIDE SEQUENCE</scope>
    <source>
        <strain evidence="3">CCMP1594</strain>
    </source>
</reference>
<gene>
    <name evidence="3" type="ORF">EGYM00163_LOCUS19291</name>
</gene>
<organism evidence="3">
    <name type="scientific">Eutreptiella gymnastica</name>
    <dbReference type="NCBI Taxonomy" id="73025"/>
    <lineage>
        <taxon>Eukaryota</taxon>
        <taxon>Discoba</taxon>
        <taxon>Euglenozoa</taxon>
        <taxon>Euglenida</taxon>
        <taxon>Spirocuta</taxon>
        <taxon>Euglenophyceae</taxon>
        <taxon>Eutreptiales</taxon>
        <taxon>Eutreptiaceae</taxon>
        <taxon>Eutreptiella</taxon>
    </lineage>
</organism>
<feature type="transmembrane region" description="Helical" evidence="2">
    <location>
        <begin position="256"/>
        <end position="275"/>
    </location>
</feature>
<keyword evidence="2" id="KW-0472">Membrane</keyword>
<feature type="transmembrane region" description="Helical" evidence="2">
    <location>
        <begin position="12"/>
        <end position="38"/>
    </location>
</feature>
<sequence length="402" mass="45829">MTLFYSAIDSHIFILLGGGIVSAFFYVIVSLMLSLLFVDKLSAPYSCYLDGELFLLTSALPCYDLSFFRNLLSLSHLLWFWGFLLINSTFFHLFFPLGLSLALPFHIAFWLSLCAFGLFISPFFSWGFSLLAPFFDAGLRTSLFFYHSLSSRFASREHLRTGNYAKLFLSWVQDLFSLTSFLRGFFPLMNWFYQISYLGSRLWLVFILHSFCISCFGELFSLATDQFLLFSFPFAGFLGFGSFLSLLMIAYLFLQVYVYISFSVTFLFSTVIAFWRADYPSHLDPAALSFYLLPVSLVDFAPSHIFLFIFLLLTSSFLFSRFWLRSLPNPSRSSSIAGCSTSSKSPFIRTGATSRSSRASRCFSTRASQSHVGSQPVYVVTDVIYIEGFVEHSLQHLTSRVD</sequence>
<feature type="region of interest" description="Disordered" evidence="1">
    <location>
        <begin position="330"/>
        <end position="353"/>
    </location>
</feature>
<feature type="transmembrane region" description="Helical" evidence="2">
    <location>
        <begin position="227"/>
        <end position="250"/>
    </location>
</feature>
<feature type="transmembrane region" description="Helical" evidence="2">
    <location>
        <begin position="102"/>
        <end position="120"/>
    </location>
</feature>
<evidence type="ECO:0000256" key="2">
    <source>
        <dbReference type="SAM" id="Phobius"/>
    </source>
</evidence>
<dbReference type="EMBL" id="HBJA01054336">
    <property type="protein sequence ID" value="CAE0808161.1"/>
    <property type="molecule type" value="Transcribed_RNA"/>
</dbReference>
<dbReference type="AlphaFoldDB" id="A0A7S4CVY2"/>
<accession>A0A7S4CVY2</accession>